<evidence type="ECO:0000256" key="5">
    <source>
        <dbReference type="ARBA" id="ARBA00022741"/>
    </source>
</evidence>
<evidence type="ECO:0000256" key="3">
    <source>
        <dbReference type="ARBA" id="ARBA00022679"/>
    </source>
</evidence>
<evidence type="ECO:0000256" key="7">
    <source>
        <dbReference type="ARBA" id="ARBA00022840"/>
    </source>
</evidence>
<dbReference type="GO" id="GO:0005524">
    <property type="term" value="F:ATP binding"/>
    <property type="evidence" value="ECO:0007669"/>
    <property type="project" value="UniProtKB-UniRule"/>
</dbReference>
<dbReference type="Pfam" id="PF03793">
    <property type="entry name" value="PASTA"/>
    <property type="match status" value="3"/>
</dbReference>
<dbReference type="Gene3D" id="3.30.10.20">
    <property type="match status" value="3"/>
</dbReference>
<dbReference type="EC" id="2.7.11.1" evidence="1"/>
<keyword evidence="11" id="KW-0472">Membrane</keyword>
<feature type="domain" description="PASTA" evidence="13">
    <location>
        <begin position="368"/>
        <end position="436"/>
    </location>
</feature>
<reference evidence="14 15" key="1">
    <citation type="submission" date="2018-11" db="EMBL/GenBank/DDBJ databases">
        <authorList>
            <person name="Da X."/>
        </authorList>
    </citation>
    <scope>NUCLEOTIDE SEQUENCE [LARGE SCALE GENOMIC DNA]</scope>
    <source>
        <strain evidence="14 15">S14-144</strain>
    </source>
</reference>
<keyword evidence="5 10" id="KW-0547">Nucleotide-binding</keyword>
<keyword evidence="11" id="KW-0812">Transmembrane</keyword>
<dbReference type="SMART" id="SM00740">
    <property type="entry name" value="PASTA"/>
    <property type="match status" value="3"/>
</dbReference>
<keyword evidence="6 14" id="KW-0418">Kinase</keyword>
<dbReference type="InterPro" id="IPR017441">
    <property type="entry name" value="Protein_kinase_ATP_BS"/>
</dbReference>
<dbReference type="PANTHER" id="PTHR43289">
    <property type="entry name" value="MITOGEN-ACTIVATED PROTEIN KINASE KINASE KINASE 20-RELATED"/>
    <property type="match status" value="1"/>
</dbReference>
<dbReference type="AlphaFoldDB" id="A0A3G8ZI98"/>
<dbReference type="FunFam" id="3.30.200.20:FF:000035">
    <property type="entry name" value="Serine/threonine protein kinase Stk1"/>
    <property type="match status" value="1"/>
</dbReference>
<dbReference type="CDD" id="cd06577">
    <property type="entry name" value="PASTA_pknB"/>
    <property type="match status" value="4"/>
</dbReference>
<protein>
    <recommendedName>
        <fullName evidence="1">non-specific serine/threonine protein kinase</fullName>
        <ecNumber evidence="1">2.7.11.1</ecNumber>
    </recommendedName>
</protein>
<keyword evidence="15" id="KW-1185">Reference proteome</keyword>
<feature type="domain" description="Protein kinase" evidence="12">
    <location>
        <begin position="11"/>
        <end position="274"/>
    </location>
</feature>
<evidence type="ECO:0000256" key="2">
    <source>
        <dbReference type="ARBA" id="ARBA00022527"/>
    </source>
</evidence>
<dbReference type="PROSITE" id="PS50011">
    <property type="entry name" value="PROTEIN_KINASE_DOM"/>
    <property type="match status" value="1"/>
</dbReference>
<dbReference type="GO" id="GO:0004674">
    <property type="term" value="F:protein serine/threonine kinase activity"/>
    <property type="evidence" value="ECO:0007669"/>
    <property type="project" value="UniProtKB-KW"/>
</dbReference>
<dbReference type="OrthoDB" id="9762169at2"/>
<dbReference type="EMBL" id="CP034170">
    <property type="protein sequence ID" value="AZI56940.1"/>
    <property type="molecule type" value="Genomic_DNA"/>
</dbReference>
<keyword evidence="11" id="KW-1133">Transmembrane helix</keyword>
<dbReference type="InterPro" id="IPR011009">
    <property type="entry name" value="Kinase-like_dom_sf"/>
</dbReference>
<dbReference type="Gene3D" id="3.30.200.20">
    <property type="entry name" value="Phosphorylase Kinase, domain 1"/>
    <property type="match status" value="1"/>
</dbReference>
<dbReference type="PROSITE" id="PS00108">
    <property type="entry name" value="PROTEIN_KINASE_ST"/>
    <property type="match status" value="1"/>
</dbReference>
<dbReference type="PANTHER" id="PTHR43289:SF6">
    <property type="entry name" value="SERINE_THREONINE-PROTEIN KINASE NEKL-3"/>
    <property type="match status" value="1"/>
</dbReference>
<organism evidence="14 15">
    <name type="scientific">Nakamurella antarctica</name>
    <dbReference type="NCBI Taxonomy" id="1902245"/>
    <lineage>
        <taxon>Bacteria</taxon>
        <taxon>Bacillati</taxon>
        <taxon>Actinomycetota</taxon>
        <taxon>Actinomycetes</taxon>
        <taxon>Nakamurellales</taxon>
        <taxon>Nakamurellaceae</taxon>
        <taxon>Nakamurella</taxon>
    </lineage>
</organism>
<dbReference type="RefSeq" id="WP_124797625.1">
    <property type="nucleotide sequence ID" value="NZ_CP034170.1"/>
</dbReference>
<name>A0A3G8ZI98_9ACTN</name>
<dbReference type="KEGG" id="nak:EH165_00890"/>
<dbReference type="InterPro" id="IPR000719">
    <property type="entry name" value="Prot_kinase_dom"/>
</dbReference>
<evidence type="ECO:0000256" key="1">
    <source>
        <dbReference type="ARBA" id="ARBA00012513"/>
    </source>
</evidence>
<dbReference type="SMART" id="SM00220">
    <property type="entry name" value="S_TKc"/>
    <property type="match status" value="1"/>
</dbReference>
<dbReference type="Pfam" id="PF00069">
    <property type="entry name" value="Pkinase"/>
    <property type="match status" value="1"/>
</dbReference>
<keyword evidence="3" id="KW-0808">Transferase</keyword>
<gene>
    <name evidence="14" type="primary">pknB</name>
    <name evidence="14" type="ORF">EH165_00890</name>
</gene>
<evidence type="ECO:0000256" key="8">
    <source>
        <dbReference type="ARBA" id="ARBA00047899"/>
    </source>
</evidence>
<feature type="binding site" evidence="10">
    <location>
        <position position="40"/>
    </location>
    <ligand>
        <name>ATP</name>
        <dbReference type="ChEBI" id="CHEBI:30616"/>
    </ligand>
</feature>
<feature type="domain" description="PASTA" evidence="13">
    <location>
        <begin position="437"/>
        <end position="502"/>
    </location>
</feature>
<reference evidence="14 15" key="2">
    <citation type="submission" date="2018-12" db="EMBL/GenBank/DDBJ databases">
        <title>Nakamurella antarcticus sp. nov., isolated from Antarctica South Shetland Islands soil.</title>
        <authorList>
            <person name="Peng F."/>
        </authorList>
    </citation>
    <scope>NUCLEOTIDE SEQUENCE [LARGE SCALE GENOMIC DNA]</scope>
    <source>
        <strain evidence="14 15">S14-144</strain>
    </source>
</reference>
<accession>A0A3G8ZI98</accession>
<keyword evidence="7 10" id="KW-0067">ATP-binding</keyword>
<dbReference type="GO" id="GO:0045717">
    <property type="term" value="P:negative regulation of fatty acid biosynthetic process"/>
    <property type="evidence" value="ECO:0007669"/>
    <property type="project" value="UniProtKB-ARBA"/>
</dbReference>
<dbReference type="CDD" id="cd14014">
    <property type="entry name" value="STKc_PknB_like"/>
    <property type="match status" value="1"/>
</dbReference>
<evidence type="ECO:0000256" key="11">
    <source>
        <dbReference type="SAM" id="Phobius"/>
    </source>
</evidence>
<dbReference type="PROSITE" id="PS00107">
    <property type="entry name" value="PROTEIN_KINASE_ATP"/>
    <property type="match status" value="1"/>
</dbReference>
<dbReference type="FunFam" id="1.10.510.10:FF:000021">
    <property type="entry name" value="Serine/threonine protein kinase"/>
    <property type="match status" value="1"/>
</dbReference>
<comment type="catalytic activity">
    <reaction evidence="8">
        <text>L-threonyl-[protein] + ATP = O-phospho-L-threonyl-[protein] + ADP + H(+)</text>
        <dbReference type="Rhea" id="RHEA:46608"/>
        <dbReference type="Rhea" id="RHEA-COMP:11060"/>
        <dbReference type="Rhea" id="RHEA-COMP:11605"/>
        <dbReference type="ChEBI" id="CHEBI:15378"/>
        <dbReference type="ChEBI" id="CHEBI:30013"/>
        <dbReference type="ChEBI" id="CHEBI:30616"/>
        <dbReference type="ChEBI" id="CHEBI:61977"/>
        <dbReference type="ChEBI" id="CHEBI:456216"/>
        <dbReference type="EC" id="2.7.11.1"/>
    </reaction>
</comment>
<evidence type="ECO:0000256" key="9">
    <source>
        <dbReference type="ARBA" id="ARBA00048679"/>
    </source>
</evidence>
<evidence type="ECO:0000256" key="4">
    <source>
        <dbReference type="ARBA" id="ARBA00022737"/>
    </source>
</evidence>
<dbReference type="InterPro" id="IPR008271">
    <property type="entry name" value="Ser/Thr_kinase_AS"/>
</dbReference>
<feature type="domain" description="PASTA" evidence="13">
    <location>
        <begin position="572"/>
        <end position="643"/>
    </location>
</feature>
<evidence type="ECO:0000256" key="10">
    <source>
        <dbReference type="PROSITE-ProRule" id="PRU10141"/>
    </source>
</evidence>
<dbReference type="SUPFAM" id="SSF56112">
    <property type="entry name" value="Protein kinase-like (PK-like)"/>
    <property type="match status" value="1"/>
</dbReference>
<sequence length="731" mass="76508">MTAPKIFGDRYQIGETLGFGGMSEVHRGRDLRLGRDVAIKVLRADLARDPSFQTRFRREAQNAASLNHPAIVAVYDTGDSQGEGGLVSYIVMEYVDGQTLRDILRKEGPLPAKRAMEIMADVCAALDFSHRHGIVHRDVKPANIMLTKAGAVKVMDFGIARALNDSQNTMTATAAVIGTAQYLSPEQARGEAVDARSDVYATGCVLFELLTGQPPFTGDSPVAIAYQHVREDAKAPSEVNPAVPAELDAIVLKALNKNPLNRYQSAAEMRSDMVRALSGQAVHATPVMSNDERTELMRATPARVGNGAGVAAPMLAPPSRIAAVEADYVDPAAKSKRVWGFVGVGALCIAVLIAAIWVTISVANRPEPAQPARVPDCQNLTKEQAEAAIRDAGFTINPQDLTEEVDDAKVGLVVDQNPSPNTLRDTSEQVQLTIGIKRALVDVPNVVSKTKEEVEKILKDGNLTPEFSDAFGPAGSLGKAQSQDPAEGKLAPGSIVKVVIGKGPETATPPDWNTFKGKPLAEAKAAIEALGFTTAVVPRAGVEPKDTVLEVVGDPPNVAVAKGSLATIYTSDNSLFIMPNLENQTADAASQLAIQAGWTGGTAITKQDVETANPAQIGKVIQQNPATGTPFVKVGAINVQVGVEKKLTVPGGIVGIGAQAAANLLASQGFTGTFTTVDRVVADPAQVGLVVSSNPTSGSVVKFNQPFAFEVGVPPAAPATPPSGAPPTPGG</sequence>
<evidence type="ECO:0000259" key="13">
    <source>
        <dbReference type="PROSITE" id="PS51178"/>
    </source>
</evidence>
<keyword evidence="2" id="KW-0723">Serine/threonine-protein kinase</keyword>
<dbReference type="PROSITE" id="PS51178">
    <property type="entry name" value="PASTA"/>
    <property type="match status" value="3"/>
</dbReference>
<feature type="transmembrane region" description="Helical" evidence="11">
    <location>
        <begin position="338"/>
        <end position="360"/>
    </location>
</feature>
<keyword evidence="4" id="KW-0677">Repeat</keyword>
<comment type="catalytic activity">
    <reaction evidence="9">
        <text>L-seryl-[protein] + ATP = O-phospho-L-seryl-[protein] + ADP + H(+)</text>
        <dbReference type="Rhea" id="RHEA:17989"/>
        <dbReference type="Rhea" id="RHEA-COMP:9863"/>
        <dbReference type="Rhea" id="RHEA-COMP:11604"/>
        <dbReference type="ChEBI" id="CHEBI:15378"/>
        <dbReference type="ChEBI" id="CHEBI:29999"/>
        <dbReference type="ChEBI" id="CHEBI:30616"/>
        <dbReference type="ChEBI" id="CHEBI:83421"/>
        <dbReference type="ChEBI" id="CHEBI:456216"/>
        <dbReference type="EC" id="2.7.11.1"/>
    </reaction>
</comment>
<proteinExistence type="predicted"/>
<dbReference type="Gene3D" id="1.10.510.10">
    <property type="entry name" value="Transferase(Phosphotransferase) domain 1"/>
    <property type="match status" value="1"/>
</dbReference>
<evidence type="ECO:0000259" key="12">
    <source>
        <dbReference type="PROSITE" id="PS50011"/>
    </source>
</evidence>
<dbReference type="Proteomes" id="UP000268084">
    <property type="component" value="Chromosome"/>
</dbReference>
<dbReference type="InterPro" id="IPR005543">
    <property type="entry name" value="PASTA_dom"/>
</dbReference>
<dbReference type="NCBIfam" id="NF033483">
    <property type="entry name" value="PknB_PASTA_kin"/>
    <property type="match status" value="1"/>
</dbReference>
<evidence type="ECO:0000256" key="6">
    <source>
        <dbReference type="ARBA" id="ARBA00022777"/>
    </source>
</evidence>
<evidence type="ECO:0000313" key="15">
    <source>
        <dbReference type="Proteomes" id="UP000268084"/>
    </source>
</evidence>
<evidence type="ECO:0000313" key="14">
    <source>
        <dbReference type="EMBL" id="AZI56940.1"/>
    </source>
</evidence>